<dbReference type="InterPro" id="IPR003016">
    <property type="entry name" value="2-oxoA_DH_lipoyl-BS"/>
</dbReference>
<dbReference type="InterPro" id="IPR011053">
    <property type="entry name" value="Single_hybrid_motif"/>
</dbReference>
<keyword evidence="2" id="KW-0450">Lipoyl</keyword>
<dbReference type="SUPFAM" id="SSF51230">
    <property type="entry name" value="Single hybrid motif"/>
    <property type="match status" value="1"/>
</dbReference>
<dbReference type="PANTHER" id="PTHR23151">
    <property type="entry name" value="DIHYDROLIPOAMIDE ACETYL/SUCCINYL-TRANSFERASE-RELATED"/>
    <property type="match status" value="1"/>
</dbReference>
<gene>
    <name evidence="4" type="ORF">EBI00_14930</name>
</gene>
<proteinExistence type="predicted"/>
<feature type="domain" description="Lipoyl-binding" evidence="3">
    <location>
        <begin position="2"/>
        <end position="77"/>
    </location>
</feature>
<dbReference type="InterPro" id="IPR000089">
    <property type="entry name" value="Biotin_lipoyl"/>
</dbReference>
<dbReference type="PROSITE" id="PS50968">
    <property type="entry name" value="BIOTINYL_LIPOYL"/>
    <property type="match status" value="1"/>
</dbReference>
<dbReference type="GO" id="GO:0016746">
    <property type="term" value="F:acyltransferase activity"/>
    <property type="evidence" value="ECO:0007669"/>
    <property type="project" value="InterPro"/>
</dbReference>
<comment type="caution">
    <text evidence="4">The sequence shown here is derived from an EMBL/GenBank/DDBJ whole genome shotgun (WGS) entry which is preliminary data.</text>
</comment>
<dbReference type="GO" id="GO:0006086">
    <property type="term" value="P:pyruvate decarboxylation to acetyl-CoA"/>
    <property type="evidence" value="ECO:0007669"/>
    <property type="project" value="InterPro"/>
</dbReference>
<accession>A0A3M8PW28</accession>
<organism evidence="4 5">
    <name type="scientific">Marinomonas hwangdonensis</name>
    <dbReference type="NCBI Taxonomy" id="1053647"/>
    <lineage>
        <taxon>Bacteria</taxon>
        <taxon>Pseudomonadati</taxon>
        <taxon>Pseudomonadota</taxon>
        <taxon>Gammaproteobacteria</taxon>
        <taxon>Oceanospirillales</taxon>
        <taxon>Oceanospirillaceae</taxon>
        <taxon>Marinomonas</taxon>
    </lineage>
</organism>
<dbReference type="GO" id="GO:0045254">
    <property type="term" value="C:pyruvate dehydrogenase complex"/>
    <property type="evidence" value="ECO:0007669"/>
    <property type="project" value="InterPro"/>
</dbReference>
<protein>
    <recommendedName>
        <fullName evidence="3">Lipoyl-binding domain-containing protein</fullName>
    </recommendedName>
</protein>
<keyword evidence="5" id="KW-1185">Reference proteome</keyword>
<dbReference type="PROSITE" id="PS00189">
    <property type="entry name" value="LIPOYL"/>
    <property type="match status" value="1"/>
</dbReference>
<evidence type="ECO:0000256" key="2">
    <source>
        <dbReference type="ARBA" id="ARBA00022823"/>
    </source>
</evidence>
<dbReference type="Gene3D" id="4.10.320.10">
    <property type="entry name" value="E3-binding domain"/>
    <property type="match status" value="1"/>
</dbReference>
<evidence type="ECO:0000259" key="3">
    <source>
        <dbReference type="PROSITE" id="PS50968"/>
    </source>
</evidence>
<dbReference type="CDD" id="cd06849">
    <property type="entry name" value="lipoyl_domain"/>
    <property type="match status" value="1"/>
</dbReference>
<dbReference type="OrthoDB" id="5738366at2"/>
<dbReference type="InterPro" id="IPR045257">
    <property type="entry name" value="E2/Pdx1"/>
</dbReference>
<dbReference type="RefSeq" id="WP_123096739.1">
    <property type="nucleotide sequence ID" value="NZ_RIZG01000013.1"/>
</dbReference>
<dbReference type="Gene3D" id="2.40.50.100">
    <property type="match status" value="1"/>
</dbReference>
<evidence type="ECO:0000313" key="5">
    <source>
        <dbReference type="Proteomes" id="UP000280507"/>
    </source>
</evidence>
<name>A0A3M8PW28_9GAMM</name>
<comment type="cofactor">
    <cofactor evidence="1">
        <name>(R)-lipoate</name>
        <dbReference type="ChEBI" id="CHEBI:83088"/>
    </cofactor>
</comment>
<evidence type="ECO:0000256" key="1">
    <source>
        <dbReference type="ARBA" id="ARBA00001938"/>
    </source>
</evidence>
<dbReference type="PANTHER" id="PTHR23151:SF90">
    <property type="entry name" value="DIHYDROLIPOYLLYSINE-RESIDUE ACETYLTRANSFERASE COMPONENT OF PYRUVATE DEHYDROGENASE COMPLEX, MITOCHONDRIAL-RELATED"/>
    <property type="match status" value="1"/>
</dbReference>
<dbReference type="Pfam" id="PF00364">
    <property type="entry name" value="Biotin_lipoyl"/>
    <property type="match status" value="1"/>
</dbReference>
<dbReference type="InterPro" id="IPR036625">
    <property type="entry name" value="E3-bd_dom_sf"/>
</dbReference>
<dbReference type="AlphaFoldDB" id="A0A3M8PW28"/>
<dbReference type="EMBL" id="RIZG01000013">
    <property type="protein sequence ID" value="RNF48088.1"/>
    <property type="molecule type" value="Genomic_DNA"/>
</dbReference>
<evidence type="ECO:0000313" key="4">
    <source>
        <dbReference type="EMBL" id="RNF48088.1"/>
    </source>
</evidence>
<dbReference type="Proteomes" id="UP000280507">
    <property type="component" value="Unassembled WGS sequence"/>
</dbReference>
<sequence length="334" mass="36050">MSHDIIMPVLGMNQDTGIIAEWLKQPGEWVASGDVVMSVETDKAVQDIESRYEGYLSHVKYEAGAEVPVGDVIAQLTAQPESDLDSASPEVDTSKAVTTEAPVAEKAPVQVTTPQPSHNTGLVKTELPSVGGKILASPKAKSLLRDRGIAISDLTDDGVQQPIHAADVMAYEPKIRQKHVASSMGKVHSVVSPDAIVVTEQWLASDELSVSRAELLAVLVAGALRYTKVIESDLDCSVVIPADDCCLLNPDLVGLGDLQKSQDENGFVSLWDFTESSIAGFELDSDAKLNISVFGGEQWTVELRFDTNVIRPKQAIVLLSEITRRISQPLRQLL</sequence>
<reference evidence="4 5" key="1">
    <citation type="journal article" date="2012" name="Int. J. Syst. Evol. Microbiol.">
        <title>Marinomonas hwangdonensis sp. nov., isolated from seawater.</title>
        <authorList>
            <person name="Jung Y.T."/>
            <person name="Oh T.K."/>
            <person name="Yoon J.H."/>
        </authorList>
    </citation>
    <scope>NUCLEOTIDE SEQUENCE [LARGE SCALE GENOMIC DNA]</scope>
    <source>
        <strain evidence="4 5">HDW-15</strain>
    </source>
</reference>